<dbReference type="EC" id="1.6.5.5" evidence="9"/>
<dbReference type="Proteomes" id="UP000195570">
    <property type="component" value="Unassembled WGS sequence"/>
</dbReference>
<keyword evidence="3" id="KW-0521">NADP</keyword>
<evidence type="ECO:0000256" key="2">
    <source>
        <dbReference type="ARBA" id="ARBA00010371"/>
    </source>
</evidence>
<keyword evidence="10" id="KW-1185">Reference proteome</keyword>
<evidence type="ECO:0000313" key="10">
    <source>
        <dbReference type="Proteomes" id="UP000195570"/>
    </source>
</evidence>
<comment type="caution">
    <text evidence="9">The sequence shown here is derived from an EMBL/GenBank/DDBJ whole genome shotgun (WGS) entry which is preliminary data.</text>
</comment>
<dbReference type="Pfam" id="PF08240">
    <property type="entry name" value="ADH_N"/>
    <property type="match status" value="1"/>
</dbReference>
<evidence type="ECO:0000256" key="5">
    <source>
        <dbReference type="ARBA" id="ARBA00023002"/>
    </source>
</evidence>
<dbReference type="GO" id="GO:0003960">
    <property type="term" value="F:quinone reductase (NADPH) activity"/>
    <property type="evidence" value="ECO:0007669"/>
    <property type="project" value="UniProtKB-EC"/>
</dbReference>
<dbReference type="VEuPathDB" id="TriTrypDB:TEOVI_000213200"/>
<protein>
    <submittedName>
        <fullName evidence="9">Oxidoreductase, putative</fullName>
        <ecNumber evidence="9">1.6.5.5</ecNumber>
    </submittedName>
</protein>
<dbReference type="FunFam" id="3.40.50.720:FF:000892">
    <property type="entry name" value="Nuclear receptor binding factor-like protein"/>
    <property type="match status" value="1"/>
</dbReference>
<evidence type="ECO:0000256" key="4">
    <source>
        <dbReference type="ARBA" id="ARBA00022946"/>
    </source>
</evidence>
<proteinExistence type="inferred from homology"/>
<comment type="subcellular location">
    <subcellularLocation>
        <location evidence="1">Mitochondrion</location>
    </subcellularLocation>
</comment>
<evidence type="ECO:0000256" key="1">
    <source>
        <dbReference type="ARBA" id="ARBA00004173"/>
    </source>
</evidence>
<dbReference type="GeneID" id="92376072"/>
<sequence>MSRLSSKAWLYTRCGPIAHVLKYETMEIVPKGNEVVVDVLQAPLHRVDAAVVNGSVLGRRRLQLPSFPRVGGSEGVGVVVANNGSSVIKEGDTVWVAPLNGLWATRVAVPCNSVHKIDSKYIPLAVNASNYITAHRLVNGFTSLRKGQVIVQNGGSSATSLAVAALGKLLGFRVLTASTPGERFDKAKQRHAEYGSEVFEYNGKGSRAMRQALGGSAAALYLNAIGGRHFDTFLGLLGKGGHAVSYGAQSGVGLMISGSNIIFNEVTMEGFLLPSYLASLSYEERQTQLEVVLQQLSSVGFKYPTVVAPSLEKMPDVWDECFVHGGTKGIVVVKK</sequence>
<dbReference type="InterPro" id="IPR013154">
    <property type="entry name" value="ADH-like_N"/>
</dbReference>
<dbReference type="Pfam" id="PF00107">
    <property type="entry name" value="ADH_zinc_N"/>
    <property type="match status" value="1"/>
</dbReference>
<accession>A0A1G4IE01</accession>
<evidence type="ECO:0000259" key="7">
    <source>
        <dbReference type="Pfam" id="PF00107"/>
    </source>
</evidence>
<dbReference type="SUPFAM" id="SSF51735">
    <property type="entry name" value="NAD(P)-binding Rossmann-fold domains"/>
    <property type="match status" value="1"/>
</dbReference>
<dbReference type="SUPFAM" id="SSF50129">
    <property type="entry name" value="GroES-like"/>
    <property type="match status" value="1"/>
</dbReference>
<comment type="similarity">
    <text evidence="2">Belongs to the zinc-containing alcohol dehydrogenase family. Quinone oxidoreductase subfamily.</text>
</comment>
<feature type="domain" description="Alcohol dehydrogenase-like N-terminal" evidence="8">
    <location>
        <begin position="33"/>
        <end position="101"/>
    </location>
</feature>
<dbReference type="CDD" id="cd08290">
    <property type="entry name" value="ETR"/>
    <property type="match status" value="1"/>
</dbReference>
<dbReference type="Gene3D" id="3.90.180.10">
    <property type="entry name" value="Medium-chain alcohol dehydrogenases, catalytic domain"/>
    <property type="match status" value="1"/>
</dbReference>
<gene>
    <name evidence="9" type="ORF">TEOVI_000213200</name>
</gene>
<name>A0A1G4IE01_TRYEQ</name>
<feature type="domain" description="Alcohol dehydrogenase-like C-terminal" evidence="7">
    <location>
        <begin position="161"/>
        <end position="275"/>
    </location>
</feature>
<keyword evidence="6" id="KW-0496">Mitochondrion</keyword>
<dbReference type="GO" id="GO:0006631">
    <property type="term" value="P:fatty acid metabolic process"/>
    <property type="evidence" value="ECO:0007669"/>
    <property type="project" value="TreeGrafter"/>
</dbReference>
<evidence type="ECO:0000256" key="3">
    <source>
        <dbReference type="ARBA" id="ARBA00022857"/>
    </source>
</evidence>
<evidence type="ECO:0000259" key="8">
    <source>
        <dbReference type="Pfam" id="PF08240"/>
    </source>
</evidence>
<dbReference type="InterPro" id="IPR013149">
    <property type="entry name" value="ADH-like_C"/>
</dbReference>
<keyword evidence="4" id="KW-0809">Transit peptide</keyword>
<dbReference type="InterPro" id="IPR036291">
    <property type="entry name" value="NAD(P)-bd_dom_sf"/>
</dbReference>
<dbReference type="PANTHER" id="PTHR43981">
    <property type="entry name" value="ENOYL-[ACYL-CARRIER-PROTEIN] REDUCTASE, MITOCHONDRIAL"/>
    <property type="match status" value="1"/>
</dbReference>
<evidence type="ECO:0000256" key="6">
    <source>
        <dbReference type="ARBA" id="ARBA00023128"/>
    </source>
</evidence>
<reference evidence="9" key="1">
    <citation type="submission" date="2016-09" db="EMBL/GenBank/DDBJ databases">
        <authorList>
            <person name="Hebert L."/>
            <person name="Moumen B."/>
        </authorList>
    </citation>
    <scope>NUCLEOTIDE SEQUENCE [LARGE SCALE GENOMIC DNA]</scope>
    <source>
        <strain evidence="9">OVI</strain>
    </source>
</reference>
<dbReference type="GO" id="GO:0005739">
    <property type="term" value="C:mitochondrion"/>
    <property type="evidence" value="ECO:0007669"/>
    <property type="project" value="UniProtKB-SubCell"/>
</dbReference>
<dbReference type="AlphaFoldDB" id="A0A1G4IE01"/>
<keyword evidence="5 9" id="KW-0560">Oxidoreductase</keyword>
<dbReference type="PANTHER" id="PTHR43981:SF2">
    <property type="entry name" value="ENOYL-[ACYL-CARRIER-PROTEIN] REDUCTASE, MITOCHONDRIAL"/>
    <property type="match status" value="1"/>
</dbReference>
<dbReference type="EMBL" id="CZPT02001476">
    <property type="protein sequence ID" value="SCU70558.1"/>
    <property type="molecule type" value="Genomic_DNA"/>
</dbReference>
<evidence type="ECO:0000313" key="9">
    <source>
        <dbReference type="EMBL" id="SCU70558.1"/>
    </source>
</evidence>
<dbReference type="FunFam" id="3.90.180.10:FF:000040">
    <property type="entry name" value="Nuclear receptor binding factor-like protein"/>
    <property type="match status" value="1"/>
</dbReference>
<dbReference type="InterPro" id="IPR051034">
    <property type="entry name" value="Mito_Enoyl-ACP_Reductase"/>
</dbReference>
<dbReference type="Gene3D" id="3.40.50.720">
    <property type="entry name" value="NAD(P)-binding Rossmann-like Domain"/>
    <property type="match status" value="1"/>
</dbReference>
<dbReference type="InterPro" id="IPR011032">
    <property type="entry name" value="GroES-like_sf"/>
</dbReference>
<dbReference type="RefSeq" id="XP_067081347.1">
    <property type="nucleotide sequence ID" value="XM_067225246.1"/>
</dbReference>
<organism evidence="9 10">
    <name type="scientific">Trypanosoma equiperdum</name>
    <dbReference type="NCBI Taxonomy" id="5694"/>
    <lineage>
        <taxon>Eukaryota</taxon>
        <taxon>Discoba</taxon>
        <taxon>Euglenozoa</taxon>
        <taxon>Kinetoplastea</taxon>
        <taxon>Metakinetoplastina</taxon>
        <taxon>Trypanosomatida</taxon>
        <taxon>Trypanosomatidae</taxon>
        <taxon>Trypanosoma</taxon>
    </lineage>
</organism>